<dbReference type="HOGENOM" id="CLU_023194_17_0_11"/>
<proteinExistence type="predicted"/>
<name>D3F7X8_CONWI</name>
<keyword evidence="1" id="KW-0560">Oxidoreductase</keyword>
<reference evidence="5" key="2">
    <citation type="submission" date="2010-01" db="EMBL/GenBank/DDBJ databases">
        <title>The complete genome of Conexibacter woesei DSM 14684.</title>
        <authorList>
            <consortium name="US DOE Joint Genome Institute (JGI-PGF)"/>
            <person name="Lucas S."/>
            <person name="Copeland A."/>
            <person name="Lapidus A."/>
            <person name="Glavina del Rio T."/>
            <person name="Dalin E."/>
            <person name="Tice H."/>
            <person name="Bruce D."/>
            <person name="Goodwin L."/>
            <person name="Pitluck S."/>
            <person name="Kyrpides N."/>
            <person name="Mavromatis K."/>
            <person name="Ivanova N."/>
            <person name="Mikhailova N."/>
            <person name="Chertkov O."/>
            <person name="Brettin T."/>
            <person name="Detter J.C."/>
            <person name="Han C."/>
            <person name="Larimer F."/>
            <person name="Land M."/>
            <person name="Hauser L."/>
            <person name="Markowitz V."/>
            <person name="Cheng J.-F."/>
            <person name="Hugenholtz P."/>
            <person name="Woyke T."/>
            <person name="Wu D."/>
            <person name="Pukall R."/>
            <person name="Steenblock K."/>
            <person name="Schneider S."/>
            <person name="Klenk H.-P."/>
            <person name="Eisen J.A."/>
        </authorList>
    </citation>
    <scope>NUCLEOTIDE SEQUENCE [LARGE SCALE GENOMIC DNA]</scope>
    <source>
        <strain evidence="5">DSM 14684 / CIP 108061 / JCM 11494 / NBRC 100937 / ID131577</strain>
    </source>
</reference>
<sequence length="386" mass="41311">MSAAEIGVGMWGYGFMGRTHANAYRQVRHLPGAHAARPRQLVIGGRDGEAARQAAATYGFARHASDWREIVADPEVQLFDNSAWHDVHEEPCIAAAQAGKHVLCEKPLALDADAGRRMLAAVERAGVQHMVAFNYRFAPAVRRARELIAAGQLGEVRRIHVCYFQDHQADASLPSPWGGRSQTGVLDGLGSHAIDLARFLVGEIESVTADIRTFIPERGAGAGSRERIAMTEDDAFSAQVAFSAGALGVLEAAWVYAGSKNALRFEVNGSEGSLSWNLEDLNHLHFNRVPSGSGDPGGTRSLLVTDRGDPYVGAWWPPGHVLGWEHLHANLVAAFVDAIATGEPVAPWGATFADGLRAIEVAEAIRRSAASGRRETVGPPSIGARS</sequence>
<dbReference type="InterPro" id="IPR036291">
    <property type="entry name" value="NAD(P)-bd_dom_sf"/>
</dbReference>
<evidence type="ECO:0000313" key="5">
    <source>
        <dbReference type="Proteomes" id="UP000008229"/>
    </source>
</evidence>
<accession>D3F7X8</accession>
<dbReference type="GO" id="GO:0000166">
    <property type="term" value="F:nucleotide binding"/>
    <property type="evidence" value="ECO:0007669"/>
    <property type="project" value="InterPro"/>
</dbReference>
<dbReference type="eggNOG" id="COG0673">
    <property type="taxonomic scope" value="Bacteria"/>
</dbReference>
<evidence type="ECO:0000259" key="3">
    <source>
        <dbReference type="Pfam" id="PF22725"/>
    </source>
</evidence>
<dbReference type="SUPFAM" id="SSF55347">
    <property type="entry name" value="Glyceraldehyde-3-phosphate dehydrogenase-like, C-terminal domain"/>
    <property type="match status" value="1"/>
</dbReference>
<evidence type="ECO:0000313" key="4">
    <source>
        <dbReference type="EMBL" id="ADB52872.1"/>
    </source>
</evidence>
<dbReference type="PANTHER" id="PTHR43818:SF11">
    <property type="entry name" value="BCDNA.GH03377"/>
    <property type="match status" value="1"/>
</dbReference>
<dbReference type="Proteomes" id="UP000008229">
    <property type="component" value="Chromosome"/>
</dbReference>
<dbReference type="GO" id="GO:0016491">
    <property type="term" value="F:oxidoreductase activity"/>
    <property type="evidence" value="ECO:0007669"/>
    <property type="project" value="UniProtKB-KW"/>
</dbReference>
<organism evidence="4 5">
    <name type="scientific">Conexibacter woesei (strain DSM 14684 / CCUG 47730 / CIP 108061 / JCM 11494 / NBRC 100937 / ID131577)</name>
    <dbReference type="NCBI Taxonomy" id="469383"/>
    <lineage>
        <taxon>Bacteria</taxon>
        <taxon>Bacillati</taxon>
        <taxon>Actinomycetota</taxon>
        <taxon>Thermoleophilia</taxon>
        <taxon>Solirubrobacterales</taxon>
        <taxon>Conexibacteraceae</taxon>
        <taxon>Conexibacter</taxon>
    </lineage>
</organism>
<dbReference type="RefSeq" id="WP_012935923.1">
    <property type="nucleotide sequence ID" value="NC_013739.1"/>
</dbReference>
<dbReference type="Pfam" id="PF01408">
    <property type="entry name" value="GFO_IDH_MocA"/>
    <property type="match status" value="1"/>
</dbReference>
<dbReference type="Gene3D" id="3.30.360.10">
    <property type="entry name" value="Dihydrodipicolinate Reductase, domain 2"/>
    <property type="match status" value="1"/>
</dbReference>
<dbReference type="InterPro" id="IPR050463">
    <property type="entry name" value="Gfo/Idh/MocA_oxidrdct_glycsds"/>
</dbReference>
<dbReference type="InterPro" id="IPR055170">
    <property type="entry name" value="GFO_IDH_MocA-like_dom"/>
</dbReference>
<dbReference type="STRING" id="469383.Cwoe_4458"/>
<dbReference type="AlphaFoldDB" id="D3F7X8"/>
<dbReference type="Pfam" id="PF22725">
    <property type="entry name" value="GFO_IDH_MocA_C3"/>
    <property type="match status" value="1"/>
</dbReference>
<dbReference type="InterPro" id="IPR000683">
    <property type="entry name" value="Gfo/Idh/MocA-like_OxRdtase_N"/>
</dbReference>
<evidence type="ECO:0000256" key="1">
    <source>
        <dbReference type="ARBA" id="ARBA00023002"/>
    </source>
</evidence>
<dbReference type="PANTHER" id="PTHR43818">
    <property type="entry name" value="BCDNA.GH03377"/>
    <property type="match status" value="1"/>
</dbReference>
<dbReference type="KEGG" id="cwo:Cwoe_4458"/>
<dbReference type="OrthoDB" id="9792085at2"/>
<keyword evidence="5" id="KW-1185">Reference proteome</keyword>
<feature type="domain" description="Gfo/Idh/MocA-like oxidoreductase N-terminal" evidence="2">
    <location>
        <begin position="7"/>
        <end position="133"/>
    </location>
</feature>
<gene>
    <name evidence="4" type="ordered locus">Cwoe_4458</name>
</gene>
<protein>
    <submittedName>
        <fullName evidence="4">Oxidoreductase domain protein</fullName>
    </submittedName>
</protein>
<dbReference type="Gene3D" id="3.40.50.720">
    <property type="entry name" value="NAD(P)-binding Rossmann-like Domain"/>
    <property type="match status" value="1"/>
</dbReference>
<dbReference type="EMBL" id="CP001854">
    <property type="protein sequence ID" value="ADB52872.1"/>
    <property type="molecule type" value="Genomic_DNA"/>
</dbReference>
<evidence type="ECO:0000259" key="2">
    <source>
        <dbReference type="Pfam" id="PF01408"/>
    </source>
</evidence>
<feature type="domain" description="GFO/IDH/MocA-like oxidoreductase" evidence="3">
    <location>
        <begin position="141"/>
        <end position="274"/>
    </location>
</feature>
<reference evidence="4 5" key="1">
    <citation type="journal article" date="2010" name="Stand. Genomic Sci.">
        <title>Complete genome sequence of Conexibacter woesei type strain (ID131577).</title>
        <authorList>
            <person name="Pukall R."/>
            <person name="Lapidus A."/>
            <person name="Glavina Del Rio T."/>
            <person name="Copeland A."/>
            <person name="Tice H."/>
            <person name="Cheng J.-F."/>
            <person name="Lucas S."/>
            <person name="Chen F."/>
            <person name="Nolan M."/>
            <person name="Bruce D."/>
            <person name="Goodwin L."/>
            <person name="Pitluck S."/>
            <person name="Mavromatis K."/>
            <person name="Ivanova N."/>
            <person name="Ovchinnikova G."/>
            <person name="Pati A."/>
            <person name="Chen A."/>
            <person name="Palaniappan K."/>
            <person name="Land M."/>
            <person name="Hauser L."/>
            <person name="Chang Y.-J."/>
            <person name="Jeffries C.D."/>
            <person name="Chain P."/>
            <person name="Meincke L."/>
            <person name="Sims D."/>
            <person name="Brettin T."/>
            <person name="Detter J.C."/>
            <person name="Rohde M."/>
            <person name="Goeker M."/>
            <person name="Bristow J."/>
            <person name="Eisen J.A."/>
            <person name="Markowitz V."/>
            <person name="Kyrpides N.C."/>
            <person name="Klenk H.-P."/>
            <person name="Hugenholtz P."/>
        </authorList>
    </citation>
    <scope>NUCLEOTIDE SEQUENCE [LARGE SCALE GENOMIC DNA]</scope>
    <source>
        <strain evidence="5">DSM 14684 / CIP 108061 / JCM 11494 / NBRC 100937 / ID131577</strain>
    </source>
</reference>
<dbReference type="SUPFAM" id="SSF51735">
    <property type="entry name" value="NAD(P)-binding Rossmann-fold domains"/>
    <property type="match status" value="1"/>
</dbReference>